<accession>A0AAJ0B333</accession>
<dbReference type="GO" id="GO:0019783">
    <property type="term" value="F:ubiquitin-like protein peptidase activity"/>
    <property type="evidence" value="ECO:0007669"/>
    <property type="project" value="UniProtKB-ARBA"/>
</dbReference>
<dbReference type="EMBL" id="MU839851">
    <property type="protein sequence ID" value="KAK1749914.1"/>
    <property type="molecule type" value="Genomic_DNA"/>
</dbReference>
<name>A0AAJ0B333_9PEZI</name>
<dbReference type="GO" id="GO:0006508">
    <property type="term" value="P:proteolysis"/>
    <property type="evidence" value="ECO:0007669"/>
    <property type="project" value="UniProtKB-KW"/>
</dbReference>
<evidence type="ECO:0000259" key="5">
    <source>
        <dbReference type="Pfam" id="PF02902"/>
    </source>
</evidence>
<evidence type="ECO:0000256" key="3">
    <source>
        <dbReference type="ARBA" id="ARBA00022801"/>
    </source>
</evidence>
<dbReference type="Proteomes" id="UP001239445">
    <property type="component" value="Unassembled WGS sequence"/>
</dbReference>
<dbReference type="AlphaFoldDB" id="A0AAJ0B333"/>
<gene>
    <name evidence="6" type="ORF">QBC47DRAFT_418614</name>
</gene>
<feature type="compositionally biased region" description="Polar residues" evidence="4">
    <location>
        <begin position="257"/>
        <end position="270"/>
    </location>
</feature>
<keyword evidence="7" id="KW-1185">Reference proteome</keyword>
<evidence type="ECO:0000256" key="1">
    <source>
        <dbReference type="ARBA" id="ARBA00005234"/>
    </source>
</evidence>
<dbReference type="GO" id="GO:0008234">
    <property type="term" value="F:cysteine-type peptidase activity"/>
    <property type="evidence" value="ECO:0007669"/>
    <property type="project" value="InterPro"/>
</dbReference>
<evidence type="ECO:0000313" key="6">
    <source>
        <dbReference type="EMBL" id="KAK1749914.1"/>
    </source>
</evidence>
<protein>
    <recommendedName>
        <fullName evidence="5">Ubiquitin-like protease family profile domain-containing protein</fullName>
    </recommendedName>
</protein>
<dbReference type="InterPro" id="IPR038765">
    <property type="entry name" value="Papain-like_cys_pep_sf"/>
</dbReference>
<evidence type="ECO:0000313" key="7">
    <source>
        <dbReference type="Proteomes" id="UP001239445"/>
    </source>
</evidence>
<reference evidence="6" key="1">
    <citation type="submission" date="2023-06" db="EMBL/GenBank/DDBJ databases">
        <title>Genome-scale phylogeny and comparative genomics of the fungal order Sordariales.</title>
        <authorList>
            <consortium name="Lawrence Berkeley National Laboratory"/>
            <person name="Hensen N."/>
            <person name="Bonometti L."/>
            <person name="Westerberg I."/>
            <person name="Brannstrom I.O."/>
            <person name="Guillou S."/>
            <person name="Cros-Aarteil S."/>
            <person name="Calhoun S."/>
            <person name="Haridas S."/>
            <person name="Kuo A."/>
            <person name="Mondo S."/>
            <person name="Pangilinan J."/>
            <person name="Riley R."/>
            <person name="Labutti K."/>
            <person name="Andreopoulos B."/>
            <person name="Lipzen A."/>
            <person name="Chen C."/>
            <person name="Yanf M."/>
            <person name="Daum C."/>
            <person name="Ng V."/>
            <person name="Clum A."/>
            <person name="Steindorff A."/>
            <person name="Ohm R."/>
            <person name="Martin F."/>
            <person name="Silar P."/>
            <person name="Natvig D."/>
            <person name="Lalanne C."/>
            <person name="Gautier V."/>
            <person name="Ament-Velasquez S.L."/>
            <person name="Kruys A."/>
            <person name="Hutchinson M.I."/>
            <person name="Powell A.J."/>
            <person name="Barry K."/>
            <person name="Miller A.N."/>
            <person name="Grigoriev I.V."/>
            <person name="Debuchy R."/>
            <person name="Gladieux P."/>
            <person name="Thoren M.H."/>
            <person name="Johannesson H."/>
        </authorList>
    </citation>
    <scope>NUCLEOTIDE SEQUENCE</scope>
    <source>
        <strain evidence="6">PSN4</strain>
    </source>
</reference>
<evidence type="ECO:0000256" key="4">
    <source>
        <dbReference type="SAM" id="MobiDB-lite"/>
    </source>
</evidence>
<sequence>MPPRPQRPRARSQQELLDALNSYSLHDDPNLAATVVDLWTQCKVTLPAPDDPRDVDFRAAIWAFRKLQPDVLQFLAQCLHRTTIESLDGRARDALRLLSKRTGRDPRVLLFLVTPHHADFLCDTAVRAFRVFSRKHDVDIIELLEHMQNGFDTNIKSYAPDLREHRYVLKLLQSTLQRLSPQSSASPDPPKKKRRGRAKAQVNEQASIRDLDSPPPSASRSDMGGAGSPIPEKDHDTLSDGEDDIRVEVSTPEVGRRQSTVPNRASSIEDNSIIEANSADIDLVPPPASSTLDPANFSSPAAVTSLSNEGLPPKKRPRLDSLRPAIVLEPTAARSGHGPDLSSPNPGPQSAQELSSILRCLDPDSELPAIERYLNDVVVNRAVSELITWTMGEKSNVCALDSLLPMARKLTPRGHLDIKSRLDAHDVIYLPSHDETAKHWVLFRAIRLPTISYPSQSCHGTTSSEWVLEKYDSLGVSPHRRGLDDLILCFLSDHGIVCEKVKLVPSARQPNLFDCGVYVVAFVSCLLHDLPVTFESLESTEARRRLHRNMLRPSSSPPELLVMPNPSTARLKYVEAIRRNEESRNRLGINVHEIMQSTRCLQLQHVEGRYWNLTGLRDKILSCLGSQAKTPPRPDSTAKQKRAHWASEILKTIELIQAEPEPLPQDTADWLQSMTHQATVLSRRFSSDDEAGHQQNVREMRRRAGVHVAWMLLQKQAEQELQKVVTTRRAMYSVLATFSKPSSAVDAVDLG</sequence>
<dbReference type="Pfam" id="PF02902">
    <property type="entry name" value="Peptidase_C48"/>
    <property type="match status" value="1"/>
</dbReference>
<organism evidence="6 7">
    <name type="scientific">Echria macrotheca</name>
    <dbReference type="NCBI Taxonomy" id="438768"/>
    <lineage>
        <taxon>Eukaryota</taxon>
        <taxon>Fungi</taxon>
        <taxon>Dikarya</taxon>
        <taxon>Ascomycota</taxon>
        <taxon>Pezizomycotina</taxon>
        <taxon>Sordariomycetes</taxon>
        <taxon>Sordariomycetidae</taxon>
        <taxon>Sordariales</taxon>
        <taxon>Schizotheciaceae</taxon>
        <taxon>Echria</taxon>
    </lineage>
</organism>
<evidence type="ECO:0000256" key="2">
    <source>
        <dbReference type="ARBA" id="ARBA00022670"/>
    </source>
</evidence>
<comment type="similarity">
    <text evidence="1">Belongs to the peptidase C48 family.</text>
</comment>
<dbReference type="SUPFAM" id="SSF54001">
    <property type="entry name" value="Cysteine proteinases"/>
    <property type="match status" value="1"/>
</dbReference>
<dbReference type="Gene3D" id="3.40.395.10">
    <property type="entry name" value="Adenoviral Proteinase, Chain A"/>
    <property type="match status" value="1"/>
</dbReference>
<feature type="compositionally biased region" description="Polar residues" evidence="4">
    <location>
        <begin position="289"/>
        <end position="308"/>
    </location>
</feature>
<keyword evidence="2" id="KW-0645">Protease</keyword>
<feature type="region of interest" description="Disordered" evidence="4">
    <location>
        <begin position="178"/>
        <end position="354"/>
    </location>
</feature>
<comment type="caution">
    <text evidence="6">The sequence shown here is derived from an EMBL/GenBank/DDBJ whole genome shotgun (WGS) entry which is preliminary data.</text>
</comment>
<feature type="domain" description="Ubiquitin-like protease family profile" evidence="5">
    <location>
        <begin position="422"/>
        <end position="540"/>
    </location>
</feature>
<dbReference type="InterPro" id="IPR003653">
    <property type="entry name" value="Peptidase_C48_C"/>
</dbReference>
<keyword evidence="3" id="KW-0378">Hydrolase</keyword>
<proteinExistence type="inferred from homology"/>
<feature type="compositionally biased region" description="Polar residues" evidence="4">
    <location>
        <begin position="342"/>
        <end position="354"/>
    </location>
</feature>